<dbReference type="SUPFAM" id="SSF55804">
    <property type="entry name" value="Phoshotransferase/anion transport protein"/>
    <property type="match status" value="1"/>
</dbReference>
<dbReference type="Proteomes" id="UP001253545">
    <property type="component" value="Unassembled WGS sequence"/>
</dbReference>
<proteinExistence type="predicted"/>
<dbReference type="RefSeq" id="WP_311369510.1">
    <property type="nucleotide sequence ID" value="NZ_JAVRHX010000004.1"/>
</dbReference>
<dbReference type="InterPro" id="IPR006320">
    <property type="entry name" value="PTS_Nitro_regul"/>
</dbReference>
<dbReference type="EMBL" id="JAVRHX010000004">
    <property type="protein sequence ID" value="MDT0595997.1"/>
    <property type="molecule type" value="Genomic_DNA"/>
</dbReference>
<reference evidence="2 3" key="1">
    <citation type="submission" date="2023-09" db="EMBL/GenBank/DDBJ databases">
        <authorList>
            <person name="Rey-Velasco X."/>
        </authorList>
    </citation>
    <scope>NUCLEOTIDE SEQUENCE [LARGE SCALE GENOMIC DNA]</scope>
    <source>
        <strain evidence="2 3">P117</strain>
    </source>
</reference>
<comment type="caution">
    <text evidence="2">The sequence shown here is derived from an EMBL/GenBank/DDBJ whole genome shotgun (WGS) entry which is preliminary data.</text>
</comment>
<dbReference type="PROSITE" id="PS51094">
    <property type="entry name" value="PTS_EIIA_TYPE_2"/>
    <property type="match status" value="1"/>
</dbReference>
<sequence length="147" mass="16023">MIINDIISLDRTQCSVECNSKKRIFEIISQIAVKQSPELDQLEVLSSLISREKMGSTGIGNGIALPHGRIKGLANMIAVIVTSNHPIEFDAIDGHPVDIFFAILVPDEQTDQHLQALSGIARKLSNKDIVKAIRKAETKNQIVAALA</sequence>
<dbReference type="Gene3D" id="3.40.930.10">
    <property type="entry name" value="Mannitol-specific EII, Chain A"/>
    <property type="match status" value="1"/>
</dbReference>
<name>A0ABU2ZTP1_9ALTE</name>
<dbReference type="PROSITE" id="PS00372">
    <property type="entry name" value="PTS_EIIA_TYPE_2_HIS"/>
    <property type="match status" value="1"/>
</dbReference>
<feature type="domain" description="PTS EIIA type-2" evidence="1">
    <location>
        <begin position="5"/>
        <end position="147"/>
    </location>
</feature>
<dbReference type="InterPro" id="IPR051541">
    <property type="entry name" value="PTS_SugarTrans_NitroReg"/>
</dbReference>
<evidence type="ECO:0000259" key="1">
    <source>
        <dbReference type="PROSITE" id="PS51094"/>
    </source>
</evidence>
<protein>
    <submittedName>
        <fullName evidence="2">PTS IIA-like nitrogen regulatory protein PtsN</fullName>
    </submittedName>
</protein>
<gene>
    <name evidence="2" type="primary">ptsN</name>
    <name evidence="2" type="ORF">RM552_14170</name>
</gene>
<evidence type="ECO:0000313" key="3">
    <source>
        <dbReference type="Proteomes" id="UP001253545"/>
    </source>
</evidence>
<dbReference type="NCBIfam" id="TIGR01419">
    <property type="entry name" value="nitro_reg_IIA"/>
    <property type="match status" value="1"/>
</dbReference>
<dbReference type="Pfam" id="PF00359">
    <property type="entry name" value="PTS_EIIA_2"/>
    <property type="match status" value="1"/>
</dbReference>
<dbReference type="PANTHER" id="PTHR47738:SF1">
    <property type="entry name" value="NITROGEN REGULATORY PROTEIN"/>
    <property type="match status" value="1"/>
</dbReference>
<keyword evidence="3" id="KW-1185">Reference proteome</keyword>
<dbReference type="CDD" id="cd00211">
    <property type="entry name" value="PTS_IIA_fru"/>
    <property type="match status" value="1"/>
</dbReference>
<dbReference type="InterPro" id="IPR002178">
    <property type="entry name" value="PTS_EIIA_type-2_dom"/>
</dbReference>
<dbReference type="PANTHER" id="PTHR47738">
    <property type="entry name" value="PTS SYSTEM FRUCTOSE-LIKE EIIA COMPONENT-RELATED"/>
    <property type="match status" value="1"/>
</dbReference>
<evidence type="ECO:0000313" key="2">
    <source>
        <dbReference type="EMBL" id="MDT0595997.1"/>
    </source>
</evidence>
<accession>A0ABU2ZTP1</accession>
<organism evidence="2 3">
    <name type="scientific">Glaciecola petra</name>
    <dbReference type="NCBI Taxonomy" id="3075602"/>
    <lineage>
        <taxon>Bacteria</taxon>
        <taxon>Pseudomonadati</taxon>
        <taxon>Pseudomonadota</taxon>
        <taxon>Gammaproteobacteria</taxon>
        <taxon>Alteromonadales</taxon>
        <taxon>Alteromonadaceae</taxon>
        <taxon>Glaciecola</taxon>
    </lineage>
</organism>
<dbReference type="InterPro" id="IPR016152">
    <property type="entry name" value="PTrfase/Anion_transptr"/>
</dbReference>